<dbReference type="OrthoDB" id="1707487at2759"/>
<protein>
    <submittedName>
        <fullName evidence="1">Zinc knuckle CX2CX4HX4C</fullName>
    </submittedName>
</protein>
<dbReference type="PANTHER" id="PTHR31286:SF167">
    <property type="entry name" value="OS09G0268800 PROTEIN"/>
    <property type="match status" value="1"/>
</dbReference>
<accession>A0A1R3KST4</accession>
<dbReference type="EMBL" id="AWUE01012007">
    <property type="protein sequence ID" value="OMP10151.1"/>
    <property type="molecule type" value="Genomic_DNA"/>
</dbReference>
<comment type="caution">
    <text evidence="1">The sequence shown here is derived from an EMBL/GenBank/DDBJ whole genome shotgun (WGS) entry which is preliminary data.</text>
</comment>
<dbReference type="Proteomes" id="UP000187203">
    <property type="component" value="Unassembled WGS sequence"/>
</dbReference>
<gene>
    <name evidence="1" type="ORF">COLO4_04773</name>
</gene>
<reference evidence="2" key="1">
    <citation type="submission" date="2013-09" db="EMBL/GenBank/DDBJ databases">
        <title>Corchorus olitorius genome sequencing.</title>
        <authorList>
            <person name="Alam M."/>
            <person name="Haque M.S."/>
            <person name="Islam M.S."/>
            <person name="Emdad E.M."/>
            <person name="Islam M.M."/>
            <person name="Ahmed B."/>
            <person name="Halim A."/>
            <person name="Hossen Q.M.M."/>
            <person name="Hossain M.Z."/>
            <person name="Ahmed R."/>
            <person name="Khan M.M."/>
            <person name="Islam R."/>
            <person name="Rashid M.M."/>
            <person name="Khan S.A."/>
            <person name="Rahman M.S."/>
            <person name="Alam M."/>
            <person name="Yahiya A.S."/>
            <person name="Khan M.S."/>
            <person name="Azam M.S."/>
            <person name="Haque T."/>
            <person name="Lashkar M.Z.H."/>
            <person name="Akhand A.I."/>
            <person name="Morshed G."/>
            <person name="Roy S."/>
            <person name="Uddin K.S."/>
            <person name="Rabeya T."/>
            <person name="Hossain A.S."/>
            <person name="Chowdhury A."/>
            <person name="Snigdha A.R."/>
            <person name="Mortoza M.S."/>
            <person name="Matin S.A."/>
            <person name="Hoque S.M.E."/>
            <person name="Islam M.K."/>
            <person name="Roy D.K."/>
            <person name="Haider R."/>
            <person name="Moosa M.M."/>
            <person name="Elias S.M."/>
            <person name="Hasan A.M."/>
            <person name="Jahan S."/>
            <person name="Shafiuddin M."/>
            <person name="Mahmood N."/>
            <person name="Shommy N.S."/>
        </authorList>
    </citation>
    <scope>NUCLEOTIDE SEQUENCE [LARGE SCALE GENOMIC DNA]</scope>
    <source>
        <strain evidence="2">cv. O-4</strain>
    </source>
</reference>
<evidence type="ECO:0000313" key="1">
    <source>
        <dbReference type="EMBL" id="OMP10151.1"/>
    </source>
</evidence>
<keyword evidence="2" id="KW-1185">Reference proteome</keyword>
<name>A0A1R3KST4_9ROSI</name>
<organism evidence="1 2">
    <name type="scientific">Corchorus olitorius</name>
    <dbReference type="NCBI Taxonomy" id="93759"/>
    <lineage>
        <taxon>Eukaryota</taxon>
        <taxon>Viridiplantae</taxon>
        <taxon>Streptophyta</taxon>
        <taxon>Embryophyta</taxon>
        <taxon>Tracheophyta</taxon>
        <taxon>Spermatophyta</taxon>
        <taxon>Magnoliopsida</taxon>
        <taxon>eudicotyledons</taxon>
        <taxon>Gunneridae</taxon>
        <taxon>Pentapetalae</taxon>
        <taxon>rosids</taxon>
        <taxon>malvids</taxon>
        <taxon>Malvales</taxon>
        <taxon>Malvaceae</taxon>
        <taxon>Grewioideae</taxon>
        <taxon>Apeibeae</taxon>
        <taxon>Corchorus</taxon>
    </lineage>
</organism>
<dbReference type="PANTHER" id="PTHR31286">
    <property type="entry name" value="GLYCINE-RICH CELL WALL STRUCTURAL PROTEIN 1.8-LIKE"/>
    <property type="match status" value="1"/>
</dbReference>
<dbReference type="AlphaFoldDB" id="A0A1R3KST4"/>
<dbReference type="InterPro" id="IPR040256">
    <property type="entry name" value="At4g02000-like"/>
</dbReference>
<sequence length="183" mass="20249">MGNVLDIDQILGRFMRIRIDMDLRKPFKNGTTLFTPMGDVDVDFDYEKCPDYCWVCGKVDHQEGDCVEGIAMIKEQGRGDNLEEFRAQVKGSSGPNSLEQLYSNIPGIGLPLGDCGSNYNPRFGLHKGKKIKHGDDVNEAISYSGPAEEFYNMMDEAVDGASFVFGAGGVASTQECRKFKRVT</sequence>
<proteinExistence type="predicted"/>
<evidence type="ECO:0000313" key="2">
    <source>
        <dbReference type="Proteomes" id="UP000187203"/>
    </source>
</evidence>